<evidence type="ECO:0000256" key="4">
    <source>
        <dbReference type="SAM" id="MobiDB-lite"/>
    </source>
</evidence>
<feature type="region of interest" description="Disordered" evidence="4">
    <location>
        <begin position="440"/>
        <end position="491"/>
    </location>
</feature>
<dbReference type="AlphaFoldDB" id="A0A3Q2FMD1"/>
<proteinExistence type="inferred from homology"/>
<comment type="similarity">
    <text evidence="1">Belongs to the TRAFAC class TrmE-Era-EngA-EngB-Septin-like GTPase superfamily. AIG1/Toc34/Toc159-like paraseptin GTPase family. IAN subfamily.</text>
</comment>
<dbReference type="Proteomes" id="UP000265020">
    <property type="component" value="Unassembled WGS sequence"/>
</dbReference>
<organism evidence="6 7">
    <name type="scientific">Cyprinodon variegatus</name>
    <name type="common">Sheepshead minnow</name>
    <dbReference type="NCBI Taxonomy" id="28743"/>
    <lineage>
        <taxon>Eukaryota</taxon>
        <taxon>Metazoa</taxon>
        <taxon>Chordata</taxon>
        <taxon>Craniata</taxon>
        <taxon>Vertebrata</taxon>
        <taxon>Euteleostomi</taxon>
        <taxon>Actinopterygii</taxon>
        <taxon>Neopterygii</taxon>
        <taxon>Teleostei</taxon>
        <taxon>Neoteleostei</taxon>
        <taxon>Acanthomorphata</taxon>
        <taxon>Ovalentaria</taxon>
        <taxon>Atherinomorphae</taxon>
        <taxon>Cyprinodontiformes</taxon>
        <taxon>Cyprinodontidae</taxon>
        <taxon>Cyprinodon</taxon>
    </lineage>
</organism>
<dbReference type="Ensembl" id="ENSCVAT00000005334.1">
    <property type="protein sequence ID" value="ENSCVAP00000006240.1"/>
    <property type="gene ID" value="ENSCVAG00000007733.1"/>
</dbReference>
<accession>A0A3Q2FMD1</accession>
<keyword evidence="7" id="KW-1185">Reference proteome</keyword>
<dbReference type="InterPro" id="IPR006703">
    <property type="entry name" value="G_AIG1"/>
</dbReference>
<dbReference type="PANTHER" id="PTHR10903:SF188">
    <property type="entry name" value="GTPASE IMAP FAMILY MEMBER 2-LIKE-RELATED"/>
    <property type="match status" value="1"/>
</dbReference>
<evidence type="ECO:0000313" key="7">
    <source>
        <dbReference type="Proteomes" id="UP000265020"/>
    </source>
</evidence>
<protein>
    <recommendedName>
        <fullName evidence="5">AIG1-type G domain-containing protein</fullName>
    </recommendedName>
</protein>
<dbReference type="InterPro" id="IPR027417">
    <property type="entry name" value="P-loop_NTPase"/>
</dbReference>
<reference evidence="6" key="1">
    <citation type="submission" date="2025-08" db="UniProtKB">
        <authorList>
            <consortium name="Ensembl"/>
        </authorList>
    </citation>
    <scope>IDENTIFICATION</scope>
</reference>
<evidence type="ECO:0000256" key="1">
    <source>
        <dbReference type="ARBA" id="ARBA00008535"/>
    </source>
</evidence>
<feature type="compositionally biased region" description="Basic and acidic residues" evidence="4">
    <location>
        <begin position="440"/>
        <end position="451"/>
    </location>
</feature>
<evidence type="ECO:0000256" key="2">
    <source>
        <dbReference type="ARBA" id="ARBA00022741"/>
    </source>
</evidence>
<sequence>MTKLGNLIVGQQIHNQSNVGAKQCLAFGGEWSEKTVTVVKTPNMFSLSDEEIQRQVKKCVRLCSPGPNVLLLLVKPSEFTESDRETLMFILSLFGQDAFKHSLIILTNEGEISSSVNELLRLVQVRCYNMNDNDRSLLMKEIENIVEEKKGKSLTFTEETVRFQHKPMKPLNLVLFGRRGPVKTSAAKAILGQIDLPSASSSSECVRNQGEVSGRLVSVVELPALCGKAQQEVMEESFRCISLCDPEGVHAFILVLPVGPLTDDDKGELQTIQDTFSSRVNDFTMILFTVDSNPTAGDVNFIENDRNIQELLQSCGGRYVVLNIKDRQQIPELMESVDKYSDKGFSFSLDMFTRVLMEITLILKLENVEQKSGMKIKDDLESRERPRKETEELKKREEKQNKKYGEEFKALQSKFEQEIKEKDKLMKEFEKIKKELDEEERKWKRDEESQRKHWQQKVGDLQKQVSVERQQKEAAEKKLEESKRERVKEREALEKEKDKIWERMHEELKQNLQEMKMNSEDEPIKALMESHTAKALACGQIASLSELQAEGKQLEMKTTDTGN</sequence>
<dbReference type="PROSITE" id="PS51720">
    <property type="entry name" value="G_AIG1"/>
    <property type="match status" value="1"/>
</dbReference>
<evidence type="ECO:0000313" key="6">
    <source>
        <dbReference type="Ensembl" id="ENSCVAP00000006240.1"/>
    </source>
</evidence>
<feature type="domain" description="AIG1-type G" evidence="5">
    <location>
        <begin position="168"/>
        <end position="385"/>
    </location>
</feature>
<dbReference type="Gene3D" id="3.40.50.300">
    <property type="entry name" value="P-loop containing nucleotide triphosphate hydrolases"/>
    <property type="match status" value="2"/>
</dbReference>
<feature type="compositionally biased region" description="Basic and acidic residues" evidence="4">
    <location>
        <begin position="469"/>
        <end position="491"/>
    </location>
</feature>
<keyword evidence="3" id="KW-0342">GTP-binding</keyword>
<evidence type="ECO:0000256" key="3">
    <source>
        <dbReference type="ARBA" id="ARBA00023134"/>
    </source>
</evidence>
<dbReference type="STRING" id="28743.ENSCVAP00000006240"/>
<name>A0A3Q2FMD1_CYPVA</name>
<feature type="region of interest" description="Disordered" evidence="4">
    <location>
        <begin position="376"/>
        <end position="399"/>
    </location>
</feature>
<dbReference type="GeneTree" id="ENSGT00940000164100"/>
<dbReference type="PANTHER" id="PTHR10903">
    <property type="entry name" value="GTPASE, IMAP FAMILY MEMBER-RELATED"/>
    <property type="match status" value="1"/>
</dbReference>
<dbReference type="SUPFAM" id="SSF52540">
    <property type="entry name" value="P-loop containing nucleoside triphosphate hydrolases"/>
    <property type="match status" value="1"/>
</dbReference>
<evidence type="ECO:0000259" key="5">
    <source>
        <dbReference type="PROSITE" id="PS51720"/>
    </source>
</evidence>
<dbReference type="InterPro" id="IPR045058">
    <property type="entry name" value="GIMA/IAN/Toc"/>
</dbReference>
<dbReference type="GO" id="GO:0005525">
    <property type="term" value="F:GTP binding"/>
    <property type="evidence" value="ECO:0007669"/>
    <property type="project" value="UniProtKB-KW"/>
</dbReference>
<dbReference type="OMA" id="LQEEYQW"/>
<dbReference type="Pfam" id="PF04548">
    <property type="entry name" value="AIG1"/>
    <property type="match status" value="2"/>
</dbReference>
<keyword evidence="2" id="KW-0547">Nucleotide-binding</keyword>
<reference evidence="6" key="2">
    <citation type="submission" date="2025-09" db="UniProtKB">
        <authorList>
            <consortium name="Ensembl"/>
        </authorList>
    </citation>
    <scope>IDENTIFICATION</scope>
</reference>